<dbReference type="InterPro" id="IPR001245">
    <property type="entry name" value="Ser-Thr/Tyr_kinase_cat_dom"/>
</dbReference>
<dbReference type="EMBL" id="WTPW01000538">
    <property type="protein sequence ID" value="KAF0501370.1"/>
    <property type="molecule type" value="Genomic_DNA"/>
</dbReference>
<feature type="domain" description="Protein kinase" evidence="3">
    <location>
        <begin position="1193"/>
        <end position="1449"/>
    </location>
</feature>
<dbReference type="OrthoDB" id="2383649at2759"/>
<proteinExistence type="predicted"/>
<dbReference type="PRINTS" id="PR00109">
    <property type="entry name" value="TYRKINASE"/>
</dbReference>
<evidence type="ECO:0000256" key="2">
    <source>
        <dbReference type="ARBA" id="ARBA00022840"/>
    </source>
</evidence>
<dbReference type="GO" id="GO:0004674">
    <property type="term" value="F:protein serine/threonine kinase activity"/>
    <property type="evidence" value="ECO:0007669"/>
    <property type="project" value="TreeGrafter"/>
</dbReference>
<dbReference type="InterPro" id="IPR051681">
    <property type="entry name" value="Ser/Thr_Kinases-Pseudokinases"/>
</dbReference>
<reference evidence="4 5" key="1">
    <citation type="journal article" date="2019" name="Environ. Microbiol.">
        <title>At the nexus of three kingdoms: the genome of the mycorrhizal fungus Gigaspora margarita provides insights into plant, endobacterial and fungal interactions.</title>
        <authorList>
            <person name="Venice F."/>
            <person name="Ghignone S."/>
            <person name="Salvioli di Fossalunga A."/>
            <person name="Amselem J."/>
            <person name="Novero M."/>
            <person name="Xianan X."/>
            <person name="Sedzielewska Toro K."/>
            <person name="Morin E."/>
            <person name="Lipzen A."/>
            <person name="Grigoriev I.V."/>
            <person name="Henrissat B."/>
            <person name="Martin F.M."/>
            <person name="Bonfante P."/>
        </authorList>
    </citation>
    <scope>NUCLEOTIDE SEQUENCE [LARGE SCALE GENOMIC DNA]</scope>
    <source>
        <strain evidence="4 5">BEG34</strain>
    </source>
</reference>
<organism evidence="4 5">
    <name type="scientific">Gigaspora margarita</name>
    <dbReference type="NCBI Taxonomy" id="4874"/>
    <lineage>
        <taxon>Eukaryota</taxon>
        <taxon>Fungi</taxon>
        <taxon>Fungi incertae sedis</taxon>
        <taxon>Mucoromycota</taxon>
        <taxon>Glomeromycotina</taxon>
        <taxon>Glomeromycetes</taxon>
        <taxon>Diversisporales</taxon>
        <taxon>Gigasporaceae</taxon>
        <taxon>Gigaspora</taxon>
    </lineage>
</organism>
<dbReference type="Pfam" id="PF07714">
    <property type="entry name" value="PK_Tyr_Ser-Thr"/>
    <property type="match status" value="3"/>
</dbReference>
<comment type="caution">
    <text evidence="4">The sequence shown here is derived from an EMBL/GenBank/DDBJ whole genome shotgun (WGS) entry which is preliminary data.</text>
</comment>
<evidence type="ECO:0000259" key="3">
    <source>
        <dbReference type="PROSITE" id="PS50011"/>
    </source>
</evidence>
<evidence type="ECO:0000313" key="5">
    <source>
        <dbReference type="Proteomes" id="UP000439903"/>
    </source>
</evidence>
<evidence type="ECO:0000256" key="1">
    <source>
        <dbReference type="ARBA" id="ARBA00022741"/>
    </source>
</evidence>
<feature type="domain" description="Protein kinase" evidence="3">
    <location>
        <begin position="1474"/>
        <end position="1729"/>
    </location>
</feature>
<dbReference type="InterPro" id="IPR011009">
    <property type="entry name" value="Kinase-like_dom_sf"/>
</dbReference>
<name>A0A8H4AJ54_GIGMA</name>
<dbReference type="InterPro" id="IPR000719">
    <property type="entry name" value="Prot_kinase_dom"/>
</dbReference>
<keyword evidence="4" id="KW-0808">Transferase</keyword>
<sequence>MADDYTNEWLENAINNGGINYFDYKEFSVVDIIGVDKFGSNPTNILVHENTIMISDFGLAKLATSDLSFSNSNNFGMPAFMDPQSFINNPKKRPTIEEVNDSLNQLIYKPTKFQVDRKKPLSVLLEKSISNKTINYYGYNVFSDHVKLEEGRFDENIVETFVGELQLLQNISHPNIIKFYGLTKDPSDECYSMVFQFANGGNLLNYLAENFPKLNWSEKLRMATEIAEGLRCLHSGGIAHRNLHPKNILICEKRMLITDLSIFELTNEDSPSISVNQRIPAYIEPRCFVDPRYQRNMRSDIYSLGVILWEISSGQPPFAPFEHPYTVVIHIFKGERETPIEGTPPQYENLYKLCWDDDPNKRPDIESVLETLKQLNEFVDKRSKEVLKIHKAADINDVYDRSNYSTIQNPNKKVFLLQNWNLCKGILKNSFGDPGEQILTMNGEIDYIKKEIVRIYTNRTPASQLKSGSVSFNWDTDEIGARLHISLLEVEYRNARILDEFTKIVNEAFKKPYQESIRITLQKIFQKYGEYVAQNVDIGGALMIKPASDEDKGTFSQNIEILKAHIYWTYDQIISGKPNVFDQIKFNNFIMEDVQKRNAERIDTGYKLSEWMKNFYEHKNGYVISYNRIIPVFSLFEDKIKQNIHKAFGDRKLNDKPITGFIPHMLEFDVKDLNSWISYSQIIHLCGWVNDLYLHHGLIIHPFKLEYGLEPAIEFIGMPNVRSYNDSYMYLYLPSSKKEAFALKNLIKIDNSKIPFLSKMLTNDSIHPIFDNQPSSEIQCSIISEKIELTINNDMIKPSENLTKAVDAAINSNFPFNNLKCVFDKFGQFWPQKIILGWAVSKTCSAVSKNERINDRISLNVKDKHVKIMEKLEEWSRSIENLETSFFLNYNGKVLKPHDIYENITWDQSELDFNQYHERYSQLQIVRREDLIPLYKILSQPLQNDIEKITSDQYHIVMTGITKIKRENQAHVNIRFEQPIQDSDYEIFGHLIDNEQRIANVMVRFSFATQYGCRAIIHNTDNRRITVGTKIFWIILAKGHGYFSKYTRKIDIIYRKETLSGQLPLKHSISTLDEFPDSFVFVTSLDSEDLNENQVIRGNIEYHSKTSLILNISQYNEEISHDEESNQLDNVIIRWCMINTNHKDYVTTDVGAESLSWSVLGEVITAKIVEPMIDLLEEAIRKDNINYFNYNEFSNFKRIEDGGFSSVTKSEWSRGLTVALKTLKVDAVDAIENFINEIRLRQQISSHPRINYFYGVTKDPSINSYKMVLQFANEGNLREYLAEKFSKLQWEDKFRMAFEIAEGLLFLHNNKIIHRDLHSKNILVHENKMMISDFGLSKITTLESTFDSNIDGLPAFIDPQCFKNPNYKRNTKSDIYSYGVVLWEISSGRKPFSNLKRVQIAIEIYNGDRETPIEGTPHEYIELYTKCWDDVPAKRPEMKEIIEFFNPYIEKPLRGRLQEAISEGTVNFYNYDQFSMDTKISDEKFGSAYKSKWKPRKLIIALKHLKVRDEYFDGKIVEELQFLQNAVHPNIIKFYGVTIDHSSKYNIMILQFADGGNLSDYLMKNFSELQWTRQLRIAIEIAEGLEYLHKNDIGHLNLNSKNILVSKGRMLISGFGISEHAKTESSTRWGMPAYIEPQCFKDQHYQRNTASDIYSFGVILWEISNGQPPFKSFGNDEIIVHVCGGGRENPVDDTNPEYVELYKLCWDEDPAKRPDIKSVLKTLIKLTGN</sequence>
<keyword evidence="1" id="KW-0547">Nucleotide-binding</keyword>
<keyword evidence="2" id="KW-0067">ATP-binding</keyword>
<gene>
    <name evidence="4" type="ORF">F8M41_020008</name>
</gene>
<dbReference type="GO" id="GO:0005524">
    <property type="term" value="F:ATP binding"/>
    <property type="evidence" value="ECO:0007669"/>
    <property type="project" value="UniProtKB-KW"/>
</dbReference>
<dbReference type="Proteomes" id="UP000439903">
    <property type="component" value="Unassembled WGS sequence"/>
</dbReference>
<keyword evidence="4" id="KW-0418">Kinase</keyword>
<dbReference type="PROSITE" id="PS50011">
    <property type="entry name" value="PROTEIN_KINASE_DOM"/>
    <property type="match status" value="3"/>
</dbReference>
<protein>
    <submittedName>
        <fullName evidence="4">Kinase-like protein</fullName>
    </submittedName>
</protein>
<dbReference type="SUPFAM" id="SSF56112">
    <property type="entry name" value="Protein kinase-like (PK-like)"/>
    <property type="match status" value="4"/>
</dbReference>
<dbReference type="Gene3D" id="1.10.510.10">
    <property type="entry name" value="Transferase(Phosphotransferase) domain 1"/>
    <property type="match status" value="4"/>
</dbReference>
<dbReference type="PANTHER" id="PTHR44329">
    <property type="entry name" value="SERINE/THREONINE-PROTEIN KINASE TNNI3K-RELATED"/>
    <property type="match status" value="1"/>
</dbReference>
<feature type="domain" description="Protein kinase" evidence="3">
    <location>
        <begin position="27"/>
        <end position="379"/>
    </location>
</feature>
<accession>A0A8H4AJ54</accession>
<keyword evidence="5" id="KW-1185">Reference proteome</keyword>
<evidence type="ECO:0000313" key="4">
    <source>
        <dbReference type="EMBL" id="KAF0501370.1"/>
    </source>
</evidence>
<dbReference type="PANTHER" id="PTHR44329:SF298">
    <property type="entry name" value="MIXED LINEAGE KINASE DOMAIN-LIKE PROTEIN"/>
    <property type="match status" value="1"/>
</dbReference>
<dbReference type="SMART" id="SM00220">
    <property type="entry name" value="S_TKc"/>
    <property type="match status" value="3"/>
</dbReference>